<organism evidence="2 3">
    <name type="scientific">Thamnidium elegans</name>
    <dbReference type="NCBI Taxonomy" id="101142"/>
    <lineage>
        <taxon>Eukaryota</taxon>
        <taxon>Fungi</taxon>
        <taxon>Fungi incertae sedis</taxon>
        <taxon>Mucoromycota</taxon>
        <taxon>Mucoromycotina</taxon>
        <taxon>Mucoromycetes</taxon>
        <taxon>Mucorales</taxon>
        <taxon>Mucorineae</taxon>
        <taxon>Mucoraceae</taxon>
        <taxon>Thamnidium</taxon>
    </lineage>
</organism>
<feature type="region of interest" description="Disordered" evidence="1">
    <location>
        <begin position="1"/>
        <end position="35"/>
    </location>
</feature>
<evidence type="ECO:0000256" key="1">
    <source>
        <dbReference type="SAM" id="MobiDB-lite"/>
    </source>
</evidence>
<protein>
    <submittedName>
        <fullName evidence="2">Uncharacterized protein</fullName>
    </submittedName>
</protein>
<sequence length="68" mass="7971">MIESKNLGYESNSVLEERDRLYTEKSKKSESNGELVSEDYPDIEYEMLEAANTLMSLRYYYEKPTDSS</sequence>
<dbReference type="AlphaFoldDB" id="A0A8H7SHM0"/>
<gene>
    <name evidence="2" type="ORF">INT48_009904</name>
</gene>
<feature type="compositionally biased region" description="Basic and acidic residues" evidence="1">
    <location>
        <begin position="15"/>
        <end position="31"/>
    </location>
</feature>
<evidence type="ECO:0000313" key="3">
    <source>
        <dbReference type="Proteomes" id="UP000613177"/>
    </source>
</evidence>
<evidence type="ECO:0000313" key="2">
    <source>
        <dbReference type="EMBL" id="KAG2230564.1"/>
    </source>
</evidence>
<keyword evidence="3" id="KW-1185">Reference proteome</keyword>
<proteinExistence type="predicted"/>
<comment type="caution">
    <text evidence="2">The sequence shown here is derived from an EMBL/GenBank/DDBJ whole genome shotgun (WGS) entry which is preliminary data.</text>
</comment>
<dbReference type="EMBL" id="JAEPRE010000195">
    <property type="protein sequence ID" value="KAG2230564.1"/>
    <property type="molecule type" value="Genomic_DNA"/>
</dbReference>
<reference evidence="2" key="1">
    <citation type="submission" date="2021-01" db="EMBL/GenBank/DDBJ databases">
        <title>Metabolic potential, ecology and presence of endohyphal bacteria is reflected in genomic diversity of Mucoromycotina.</title>
        <authorList>
            <person name="Muszewska A."/>
            <person name="Okrasinska A."/>
            <person name="Steczkiewicz K."/>
            <person name="Drgas O."/>
            <person name="Orlowska M."/>
            <person name="Perlinska-Lenart U."/>
            <person name="Aleksandrzak-Piekarczyk T."/>
            <person name="Szatraj K."/>
            <person name="Zielenkiewicz U."/>
            <person name="Pilsyk S."/>
            <person name="Malc E."/>
            <person name="Mieczkowski P."/>
            <person name="Kruszewska J.S."/>
            <person name="Biernat P."/>
            <person name="Pawlowska J."/>
        </authorList>
    </citation>
    <scope>NUCLEOTIDE SEQUENCE</scope>
    <source>
        <strain evidence="2">WA0000018081</strain>
    </source>
</reference>
<dbReference type="Proteomes" id="UP000613177">
    <property type="component" value="Unassembled WGS sequence"/>
</dbReference>
<name>A0A8H7SHM0_9FUNG</name>
<accession>A0A8H7SHM0</accession>